<gene>
    <name evidence="1" type="ORF">Sango_1850500</name>
</gene>
<protein>
    <submittedName>
        <fullName evidence="1">Uncharacterized protein</fullName>
    </submittedName>
</protein>
<dbReference type="PANTHER" id="PTHR31973">
    <property type="entry name" value="POLYPROTEIN, PUTATIVE-RELATED"/>
    <property type="match status" value="1"/>
</dbReference>
<comment type="caution">
    <text evidence="1">The sequence shown here is derived from an EMBL/GenBank/DDBJ whole genome shotgun (WGS) entry which is preliminary data.</text>
</comment>
<reference evidence="1" key="1">
    <citation type="submission" date="2020-06" db="EMBL/GenBank/DDBJ databases">
        <authorList>
            <person name="Li T."/>
            <person name="Hu X."/>
            <person name="Zhang T."/>
            <person name="Song X."/>
            <person name="Zhang H."/>
            <person name="Dai N."/>
            <person name="Sheng W."/>
            <person name="Hou X."/>
            <person name="Wei L."/>
        </authorList>
    </citation>
    <scope>NUCLEOTIDE SEQUENCE</scope>
    <source>
        <strain evidence="1">K16</strain>
        <tissue evidence="1">Leaf</tissue>
    </source>
</reference>
<reference evidence="1" key="2">
    <citation type="journal article" date="2024" name="Plant">
        <title>Genomic evolution and insights into agronomic trait innovations of Sesamum species.</title>
        <authorList>
            <person name="Miao H."/>
            <person name="Wang L."/>
            <person name="Qu L."/>
            <person name="Liu H."/>
            <person name="Sun Y."/>
            <person name="Le M."/>
            <person name="Wang Q."/>
            <person name="Wei S."/>
            <person name="Zheng Y."/>
            <person name="Lin W."/>
            <person name="Duan Y."/>
            <person name="Cao H."/>
            <person name="Xiong S."/>
            <person name="Wang X."/>
            <person name="Wei L."/>
            <person name="Li C."/>
            <person name="Ma Q."/>
            <person name="Ju M."/>
            <person name="Zhao R."/>
            <person name="Li G."/>
            <person name="Mu C."/>
            <person name="Tian Q."/>
            <person name="Mei H."/>
            <person name="Zhang T."/>
            <person name="Gao T."/>
            <person name="Zhang H."/>
        </authorList>
    </citation>
    <scope>NUCLEOTIDE SEQUENCE</scope>
    <source>
        <strain evidence="1">K16</strain>
    </source>
</reference>
<dbReference type="Proteomes" id="UP001289374">
    <property type="component" value="Unassembled WGS sequence"/>
</dbReference>
<name>A0AAE2BQ77_9LAMI</name>
<organism evidence="1 2">
    <name type="scientific">Sesamum angolense</name>
    <dbReference type="NCBI Taxonomy" id="2727404"/>
    <lineage>
        <taxon>Eukaryota</taxon>
        <taxon>Viridiplantae</taxon>
        <taxon>Streptophyta</taxon>
        <taxon>Embryophyta</taxon>
        <taxon>Tracheophyta</taxon>
        <taxon>Spermatophyta</taxon>
        <taxon>Magnoliopsida</taxon>
        <taxon>eudicotyledons</taxon>
        <taxon>Gunneridae</taxon>
        <taxon>Pentapetalae</taxon>
        <taxon>asterids</taxon>
        <taxon>lamiids</taxon>
        <taxon>Lamiales</taxon>
        <taxon>Pedaliaceae</taxon>
        <taxon>Sesamum</taxon>
    </lineage>
</organism>
<sequence>MAVKKYEDSFRTDPNRAVKGFRKDVIKDIRCNVSKYQAYRAKRKALNAIDGAADDQFALLWDYAEELRKSNPRSNVIMMMTDSDDGNVNKKFAKFYVMFDALRVGFLSG</sequence>
<dbReference type="AlphaFoldDB" id="A0AAE2BQ77"/>
<evidence type="ECO:0000313" key="1">
    <source>
        <dbReference type="EMBL" id="KAK4393797.1"/>
    </source>
</evidence>
<proteinExistence type="predicted"/>
<accession>A0AAE2BQ77</accession>
<dbReference type="PANTHER" id="PTHR31973:SF187">
    <property type="entry name" value="MUTATOR TRANSPOSASE MUDRA PROTEIN"/>
    <property type="match status" value="1"/>
</dbReference>
<keyword evidence="2" id="KW-1185">Reference proteome</keyword>
<dbReference type="EMBL" id="JACGWL010000010">
    <property type="protein sequence ID" value="KAK4393797.1"/>
    <property type="molecule type" value="Genomic_DNA"/>
</dbReference>
<evidence type="ECO:0000313" key="2">
    <source>
        <dbReference type="Proteomes" id="UP001289374"/>
    </source>
</evidence>